<proteinExistence type="predicted"/>
<reference evidence="3 4" key="1">
    <citation type="submission" date="2019-03" db="EMBL/GenBank/DDBJ databases">
        <title>Genomic Encyclopedia of Archaeal and Bacterial Type Strains, Phase II (KMG-II): from individual species to whole genera.</title>
        <authorList>
            <person name="Goeker M."/>
        </authorList>
    </citation>
    <scope>NUCLEOTIDE SEQUENCE [LARGE SCALE GENOMIC DNA]</scope>
    <source>
        <strain evidence="3 4">DSM 24782</strain>
    </source>
</reference>
<dbReference type="AlphaFoldDB" id="A0A4R7FLF3"/>
<evidence type="ECO:0000313" key="4">
    <source>
        <dbReference type="Proteomes" id="UP000295344"/>
    </source>
</evidence>
<feature type="signal peptide" evidence="1">
    <location>
        <begin position="1"/>
        <end position="25"/>
    </location>
</feature>
<dbReference type="InterPro" id="IPR025510">
    <property type="entry name" value="DUF4397"/>
</dbReference>
<evidence type="ECO:0000259" key="2">
    <source>
        <dbReference type="Pfam" id="PF14344"/>
    </source>
</evidence>
<sequence>MRRALFTGVALAAALALGTAGTAQAAPQHRFPHRTAEVSILHAVPNTPVDVYLNHKRILNDFEPGTLVGPLNLKAGTYTVSITAATAKNDRHPVIGPVKLQFHAARSYTVVAHLTASGKPTATKYLNTIKKTPKGDGRLIVRHVAAAPAVDVYANGKLSMRHLRNPHQSKANVPAGTYRIAVTLAGKKAPVIGPAPVKVKRYTDTIVYAWGSAAQGNLTVAVQTVRTNR</sequence>
<protein>
    <submittedName>
        <fullName evidence="3">Uncharacterized protein DUF4397</fullName>
    </submittedName>
</protein>
<dbReference type="EMBL" id="SOAM01000002">
    <property type="protein sequence ID" value="TDS77198.1"/>
    <property type="molecule type" value="Genomic_DNA"/>
</dbReference>
<keyword evidence="1" id="KW-0732">Signal</keyword>
<feature type="chain" id="PRO_5020309125" evidence="1">
    <location>
        <begin position="26"/>
        <end position="229"/>
    </location>
</feature>
<feature type="domain" description="DUF4397" evidence="2">
    <location>
        <begin position="36"/>
        <end position="153"/>
    </location>
</feature>
<dbReference type="Pfam" id="PF14344">
    <property type="entry name" value="DUF4397"/>
    <property type="match status" value="1"/>
</dbReference>
<keyword evidence="4" id="KW-1185">Reference proteome</keyword>
<organism evidence="3 4">
    <name type="scientific">Amnibacterium kyonggiense</name>
    <dbReference type="NCBI Taxonomy" id="595671"/>
    <lineage>
        <taxon>Bacteria</taxon>
        <taxon>Bacillati</taxon>
        <taxon>Actinomycetota</taxon>
        <taxon>Actinomycetes</taxon>
        <taxon>Micrococcales</taxon>
        <taxon>Microbacteriaceae</taxon>
        <taxon>Amnibacterium</taxon>
    </lineage>
</organism>
<dbReference type="Proteomes" id="UP000295344">
    <property type="component" value="Unassembled WGS sequence"/>
</dbReference>
<evidence type="ECO:0000256" key="1">
    <source>
        <dbReference type="SAM" id="SignalP"/>
    </source>
</evidence>
<accession>A0A4R7FLF3</accession>
<gene>
    <name evidence="3" type="ORF">CLV52_2139</name>
</gene>
<dbReference type="RefSeq" id="WP_246018073.1">
    <property type="nucleotide sequence ID" value="NZ_BAAARP010000002.1"/>
</dbReference>
<comment type="caution">
    <text evidence="3">The sequence shown here is derived from an EMBL/GenBank/DDBJ whole genome shotgun (WGS) entry which is preliminary data.</text>
</comment>
<name>A0A4R7FLF3_9MICO</name>
<evidence type="ECO:0000313" key="3">
    <source>
        <dbReference type="EMBL" id="TDS77198.1"/>
    </source>
</evidence>